<name>M0HIL4_HALEO</name>
<dbReference type="AlphaFoldDB" id="M0HIL4"/>
<proteinExistence type="predicted"/>
<comment type="caution">
    <text evidence="1">The sequence shown here is derived from an EMBL/GenBank/DDBJ whole genome shotgun (WGS) entry which is preliminary data.</text>
</comment>
<accession>M0HIL4</accession>
<dbReference type="EMBL" id="AOLK01000020">
    <property type="protein sequence ID" value="ELZ84395.1"/>
    <property type="molecule type" value="Genomic_DNA"/>
</dbReference>
<keyword evidence="2" id="KW-1185">Reference proteome</keyword>
<reference evidence="1 2" key="1">
    <citation type="journal article" date="2014" name="PLoS Genet.">
        <title>Phylogenetically driven sequencing of extremely halophilic archaea reveals strategies for static and dynamic osmo-response.</title>
        <authorList>
            <person name="Becker E.A."/>
            <person name="Seitzer P.M."/>
            <person name="Tritt A."/>
            <person name="Larsen D."/>
            <person name="Krusor M."/>
            <person name="Yao A.I."/>
            <person name="Wu D."/>
            <person name="Madern D."/>
            <person name="Eisen J.A."/>
            <person name="Darling A.E."/>
            <person name="Facciotti M.T."/>
        </authorList>
    </citation>
    <scope>NUCLEOTIDE SEQUENCE [LARGE SCALE GENOMIC DNA]</scope>
    <source>
        <strain evidence="1 2">ATCC BAA-1513</strain>
    </source>
</reference>
<organism evidence="1 2">
    <name type="scientific">Haloferax elongans ATCC BAA-1513</name>
    <dbReference type="NCBI Taxonomy" id="1230453"/>
    <lineage>
        <taxon>Archaea</taxon>
        <taxon>Methanobacteriati</taxon>
        <taxon>Methanobacteriota</taxon>
        <taxon>Stenosarchaea group</taxon>
        <taxon>Halobacteria</taxon>
        <taxon>Halobacteriales</taxon>
        <taxon>Haloferacaceae</taxon>
        <taxon>Haloferax</taxon>
    </lineage>
</organism>
<gene>
    <name evidence="1" type="ORF">C453_12651</name>
</gene>
<dbReference type="OrthoDB" id="292935at2157"/>
<dbReference type="RefSeq" id="WP_008324943.1">
    <property type="nucleotide sequence ID" value="NZ_AOLK01000020.1"/>
</dbReference>
<evidence type="ECO:0000313" key="2">
    <source>
        <dbReference type="Proteomes" id="UP000011612"/>
    </source>
</evidence>
<sequence>MTTRLTGCVLEIDANLGGQERTGVFELAKDYGCVSGIIREFIIGPTGEIGARLVGKLDEEFDTDALDGTGKNRRAFVVDAGGGTRSYEITCTLSETPFGDRGHLQMGTTGSQSELTKFDATGAGPKDQGDVFSKFATEATTDSLNPARLHIGHHHDGTYTVDSEPGLYEEPRRVYLPEGPRITESEDTPSTVEVQFTCVLAGSFERALDSVIQEEF</sequence>
<dbReference type="Proteomes" id="UP000011612">
    <property type="component" value="Unassembled WGS sequence"/>
</dbReference>
<protein>
    <submittedName>
        <fullName evidence="1">Uncharacterized protein</fullName>
    </submittedName>
</protein>
<dbReference type="PATRIC" id="fig|1230453.4.peg.2502"/>
<evidence type="ECO:0000313" key="1">
    <source>
        <dbReference type="EMBL" id="ELZ84395.1"/>
    </source>
</evidence>
<dbReference type="STRING" id="1230453.C453_12651"/>